<sequence>MPRGVEASQSSTDTANEHTVCMIGAGYVGALTAIALATKNPRRQFCVVDKDKSLIDSWESECPPIFEPGLEDLLFPDGLDTAALSGKNDLGQNPAFDPRLNIQPSRRKNRLSNISFSAEVCKHVKEAGTIFICVDTPLDVTTLTSDNNNGLDLKNLKAVVETIAHVSVGHKIIVQKSTGPCGVVQWIRETLRETASSLASFDVLSSPEFLAQGTAIQDLLYPNRIVLGHINDPDTTPAALATIRQLYTPWVPGDRIITTDTWSSELAKIASNAFIAQRISSINSLSAVCEAANADVSDLSRIVGLDPRIGPLCLRAGFGFGGSCLHKDLCCLVYLARELGLHDVAAYWRGVIQINESQVERIACRIEGAISPFIRDEGTRVAILGFSFKKNTADIRNTTALGLVRELVRRGLQVSVYDAHVMTERIKKALNLQYGSDLSELRRVNVVNSVKAACWRCCVVVLHTDWDEFSSENVGWRDIVNQMDQPRAFLGPGGTFDQQAMQSFGFRVLTVGKADSLDSPVSTVIL</sequence>
<dbReference type="InterPro" id="IPR008927">
    <property type="entry name" value="6-PGluconate_DH-like_C_sf"/>
</dbReference>
<dbReference type="Gene3D" id="1.20.5.100">
    <property type="entry name" value="Cytochrome c1, transmembrane anchor, C-terminal"/>
    <property type="match status" value="1"/>
</dbReference>
<feature type="binding site" evidence="9">
    <location>
        <position position="389"/>
    </location>
    <ligand>
        <name>substrate</name>
    </ligand>
</feature>
<dbReference type="InterPro" id="IPR028356">
    <property type="entry name" value="UDPglc_DH_euk"/>
</dbReference>
<dbReference type="GO" id="GO:0003979">
    <property type="term" value="F:UDP-glucose 6-dehydrogenase activity"/>
    <property type="evidence" value="ECO:0007669"/>
    <property type="project" value="UniProtKB-EC"/>
</dbReference>
<dbReference type="GO" id="GO:0006024">
    <property type="term" value="P:glycosaminoglycan biosynthetic process"/>
    <property type="evidence" value="ECO:0007669"/>
    <property type="project" value="TreeGrafter"/>
</dbReference>
<organism evidence="12 13">
    <name type="scientific">Aspergillus nanangensis</name>
    <dbReference type="NCBI Taxonomy" id="2582783"/>
    <lineage>
        <taxon>Eukaryota</taxon>
        <taxon>Fungi</taxon>
        <taxon>Dikarya</taxon>
        <taxon>Ascomycota</taxon>
        <taxon>Pezizomycotina</taxon>
        <taxon>Eurotiomycetes</taxon>
        <taxon>Eurotiomycetidae</taxon>
        <taxon>Eurotiales</taxon>
        <taxon>Aspergillaceae</taxon>
        <taxon>Aspergillus</taxon>
        <taxon>Aspergillus subgen. Circumdati</taxon>
    </lineage>
</organism>
<feature type="active site" description="Nucleophile" evidence="8">
    <location>
        <position position="324"/>
    </location>
</feature>
<feature type="binding site" evidence="10">
    <location>
        <position position="136"/>
    </location>
    <ligand>
        <name>NAD(+)</name>
        <dbReference type="ChEBI" id="CHEBI:57540"/>
    </ligand>
</feature>
<dbReference type="InterPro" id="IPR014027">
    <property type="entry name" value="UDP-Glc/GDP-Man_DH_C"/>
</dbReference>
<dbReference type="EC" id="1.1.1.22" evidence="3 7"/>
<dbReference type="InterPro" id="IPR001732">
    <property type="entry name" value="UDP-Glc/GDP-Man_DH_N"/>
</dbReference>
<dbReference type="SUPFAM" id="SSF52413">
    <property type="entry name" value="UDP-glucose/GDP-mannose dehydrogenase C-terminal domain"/>
    <property type="match status" value="1"/>
</dbReference>
<dbReference type="GO" id="GO:0005634">
    <property type="term" value="C:nucleus"/>
    <property type="evidence" value="ECO:0007669"/>
    <property type="project" value="TreeGrafter"/>
</dbReference>
<feature type="binding site" evidence="10">
    <location>
        <position position="178"/>
    </location>
    <ligand>
        <name>NAD(+)</name>
        <dbReference type="ChEBI" id="CHEBI:57540"/>
    </ligand>
</feature>
<dbReference type="PIRSF" id="PIRSF500134">
    <property type="entry name" value="UDPglc_DH_bac"/>
    <property type="match status" value="1"/>
</dbReference>
<evidence type="ECO:0000256" key="7">
    <source>
        <dbReference type="PIRNR" id="PIRNR000124"/>
    </source>
</evidence>
<evidence type="ECO:0000313" key="12">
    <source>
        <dbReference type="EMBL" id="KAF9884724.1"/>
    </source>
</evidence>
<dbReference type="Pfam" id="PF03721">
    <property type="entry name" value="UDPG_MGDP_dh_N"/>
    <property type="match status" value="2"/>
</dbReference>
<dbReference type="Pfam" id="PF03720">
    <property type="entry name" value="UDPG_MGDP_dh_C"/>
    <property type="match status" value="1"/>
</dbReference>
<dbReference type="FunFam" id="1.20.5.100:FF:000001">
    <property type="entry name" value="UDP-glucose 6-dehydrogenase"/>
    <property type="match status" value="1"/>
</dbReference>
<evidence type="ECO:0000259" key="11">
    <source>
        <dbReference type="SMART" id="SM00984"/>
    </source>
</evidence>
<gene>
    <name evidence="12" type="ORF">FE257_001285</name>
</gene>
<feature type="binding site" evidence="10">
    <location>
        <position position="49"/>
    </location>
    <ligand>
        <name>NAD(+)</name>
        <dbReference type="ChEBI" id="CHEBI:57540"/>
    </ligand>
</feature>
<dbReference type="Proteomes" id="UP001194746">
    <property type="component" value="Unassembled WGS sequence"/>
</dbReference>
<dbReference type="PANTHER" id="PTHR11374:SF57">
    <property type="entry name" value="DEHYDROGENASE UGD1, PUTATIVE (AFU_ORTHOLOGUE AFUA_8G00920)-RELATED"/>
    <property type="match status" value="1"/>
</dbReference>
<evidence type="ECO:0000256" key="3">
    <source>
        <dbReference type="ARBA" id="ARBA00012954"/>
    </source>
</evidence>
<comment type="similarity">
    <text evidence="2 7">Belongs to the UDP-glucose/GDP-mannose dehydrogenase family.</text>
</comment>
<dbReference type="SUPFAM" id="SSF51735">
    <property type="entry name" value="NAD(P)-binding Rossmann-fold domains"/>
    <property type="match status" value="1"/>
</dbReference>
<dbReference type="SMART" id="SM00984">
    <property type="entry name" value="UDPG_MGDP_dh_C"/>
    <property type="match status" value="1"/>
</dbReference>
<feature type="binding site" evidence="10">
    <location>
        <position position="327"/>
    </location>
    <ligand>
        <name>NAD(+)</name>
        <dbReference type="ChEBI" id="CHEBI:57540"/>
    </ligand>
</feature>
<dbReference type="SUPFAM" id="SSF48179">
    <property type="entry name" value="6-phosphogluconate dehydrogenase C-terminal domain-like"/>
    <property type="match status" value="1"/>
</dbReference>
<feature type="binding site" evidence="9">
    <location>
        <position position="268"/>
    </location>
    <ligand>
        <name>substrate</name>
    </ligand>
</feature>
<dbReference type="PANTHER" id="PTHR11374">
    <property type="entry name" value="UDP-GLUCOSE DEHYDROGENASE/UDP-MANNAC DEHYDROGENASE"/>
    <property type="match status" value="1"/>
</dbReference>
<dbReference type="InterPro" id="IPR036291">
    <property type="entry name" value="NAD(P)-bd_dom_sf"/>
</dbReference>
<proteinExistence type="inferred from homology"/>
<evidence type="ECO:0000256" key="8">
    <source>
        <dbReference type="PIRSR" id="PIRSR500134-1"/>
    </source>
</evidence>
<dbReference type="AlphaFoldDB" id="A0AAD4CDY7"/>
<dbReference type="NCBIfam" id="TIGR03026">
    <property type="entry name" value="NDP-sugDHase"/>
    <property type="match status" value="1"/>
</dbReference>
<name>A0AAD4CDY7_ASPNN</name>
<protein>
    <recommendedName>
        <fullName evidence="3 7">UDP-glucose 6-dehydrogenase</fullName>
        <ecNumber evidence="3 7">1.1.1.22</ecNumber>
    </recommendedName>
</protein>
<dbReference type="Gene3D" id="3.40.50.720">
    <property type="entry name" value="NAD(P)-binding Rossmann-like Domain"/>
    <property type="match status" value="2"/>
</dbReference>
<dbReference type="InterPro" id="IPR028357">
    <property type="entry name" value="UDPglc_DH_bac"/>
</dbReference>
<comment type="pathway">
    <text evidence="1">Nucleotide-sugar biosynthesis; UDP-alpha-D-glucuronate biosynthesis; UDP-alpha-D-glucuronate from UDP-alpha-D-glucose: step 1/1.</text>
</comment>
<keyword evidence="5 7" id="KW-0520">NAD</keyword>
<feature type="binding site" evidence="10">
    <location>
        <position position="396"/>
    </location>
    <ligand>
        <name>NAD(+)</name>
        <dbReference type="ChEBI" id="CHEBI:57540"/>
    </ligand>
</feature>
<evidence type="ECO:0000256" key="10">
    <source>
        <dbReference type="PIRSR" id="PIRSR500134-3"/>
    </source>
</evidence>
<evidence type="ECO:0000256" key="1">
    <source>
        <dbReference type="ARBA" id="ARBA00004701"/>
    </source>
</evidence>
<evidence type="ECO:0000256" key="5">
    <source>
        <dbReference type="ARBA" id="ARBA00023027"/>
    </source>
</evidence>
<evidence type="ECO:0000256" key="6">
    <source>
        <dbReference type="ARBA" id="ARBA00047473"/>
    </source>
</evidence>
<reference evidence="12" key="1">
    <citation type="journal article" date="2019" name="Beilstein J. Org. Chem.">
        <title>Nanangenines: drimane sesquiterpenoids as the dominant metabolite cohort of a novel Australian fungus, Aspergillus nanangensis.</title>
        <authorList>
            <person name="Lacey H.J."/>
            <person name="Gilchrist C.L.M."/>
            <person name="Crombie A."/>
            <person name="Kalaitzis J.A."/>
            <person name="Vuong D."/>
            <person name="Rutledge P.J."/>
            <person name="Turner P."/>
            <person name="Pitt J.I."/>
            <person name="Lacey E."/>
            <person name="Chooi Y.H."/>
            <person name="Piggott A.M."/>
        </authorList>
    </citation>
    <scope>NUCLEOTIDE SEQUENCE</scope>
    <source>
        <strain evidence="12">MST-FP2251</strain>
    </source>
</reference>
<keyword evidence="13" id="KW-1185">Reference proteome</keyword>
<reference evidence="12" key="2">
    <citation type="submission" date="2020-02" db="EMBL/GenBank/DDBJ databases">
        <authorList>
            <person name="Gilchrist C.L.M."/>
            <person name="Chooi Y.-H."/>
        </authorList>
    </citation>
    <scope>NUCLEOTIDE SEQUENCE</scope>
    <source>
        <strain evidence="12">MST-FP2251</strain>
    </source>
</reference>
<dbReference type="GO" id="GO:0051287">
    <property type="term" value="F:NAD binding"/>
    <property type="evidence" value="ECO:0007669"/>
    <property type="project" value="InterPro"/>
</dbReference>
<dbReference type="Pfam" id="PF00984">
    <property type="entry name" value="UDPG_MGDP_dh"/>
    <property type="match status" value="1"/>
</dbReference>
<comment type="caution">
    <text evidence="12">The sequence shown here is derived from an EMBL/GenBank/DDBJ whole genome shotgun (WGS) entry which is preliminary data.</text>
</comment>
<dbReference type="GO" id="GO:0000271">
    <property type="term" value="P:polysaccharide biosynthetic process"/>
    <property type="evidence" value="ECO:0007669"/>
    <property type="project" value="InterPro"/>
</dbReference>
<accession>A0AAD4CDY7</accession>
<feature type="binding site" evidence="9">
    <location>
        <position position="321"/>
    </location>
    <ligand>
        <name>substrate</name>
    </ligand>
</feature>
<evidence type="ECO:0000256" key="2">
    <source>
        <dbReference type="ARBA" id="ARBA00006601"/>
    </source>
</evidence>
<dbReference type="InterPro" id="IPR017476">
    <property type="entry name" value="UDP-Glc/GDP-Man"/>
</dbReference>
<dbReference type="PIRSF" id="PIRSF000124">
    <property type="entry name" value="UDPglc_GDPman_dh"/>
    <property type="match status" value="1"/>
</dbReference>
<evidence type="ECO:0000313" key="13">
    <source>
        <dbReference type="Proteomes" id="UP001194746"/>
    </source>
</evidence>
<comment type="catalytic activity">
    <reaction evidence="6 7">
        <text>UDP-alpha-D-glucose + 2 NAD(+) + H2O = UDP-alpha-D-glucuronate + 2 NADH + 3 H(+)</text>
        <dbReference type="Rhea" id="RHEA:23596"/>
        <dbReference type="ChEBI" id="CHEBI:15377"/>
        <dbReference type="ChEBI" id="CHEBI:15378"/>
        <dbReference type="ChEBI" id="CHEBI:57540"/>
        <dbReference type="ChEBI" id="CHEBI:57945"/>
        <dbReference type="ChEBI" id="CHEBI:58052"/>
        <dbReference type="ChEBI" id="CHEBI:58885"/>
        <dbReference type="EC" id="1.1.1.22"/>
    </reaction>
</comment>
<dbReference type="InterPro" id="IPR036220">
    <property type="entry name" value="UDP-Glc/GDP-Man_DH_C_sf"/>
</dbReference>
<evidence type="ECO:0000256" key="4">
    <source>
        <dbReference type="ARBA" id="ARBA00023002"/>
    </source>
</evidence>
<evidence type="ECO:0000256" key="9">
    <source>
        <dbReference type="PIRSR" id="PIRSR500134-2"/>
    </source>
</evidence>
<dbReference type="EMBL" id="VCAU01000113">
    <property type="protein sequence ID" value="KAF9884724.1"/>
    <property type="molecule type" value="Genomic_DNA"/>
</dbReference>
<dbReference type="InterPro" id="IPR014026">
    <property type="entry name" value="UDP-Glc/GDP-Man_DH_dimer"/>
</dbReference>
<feature type="domain" description="UDP-glucose/GDP-mannose dehydrogenase C-terminal" evidence="11">
    <location>
        <begin position="382"/>
        <end position="492"/>
    </location>
</feature>
<keyword evidence="4 7" id="KW-0560">Oxidoreductase</keyword>